<accession>A0A0J1FNY1</accession>
<dbReference type="AlphaFoldDB" id="A0A0J1FNY1"/>
<evidence type="ECO:0000313" key="2">
    <source>
        <dbReference type="Proteomes" id="UP000035963"/>
    </source>
</evidence>
<gene>
    <name evidence="1" type="ORF">EOS_36035</name>
</gene>
<protein>
    <submittedName>
        <fullName evidence="1">Uncharacterized protein</fullName>
    </submittedName>
</protein>
<name>A0A0J1FNY1_9BURK</name>
<comment type="caution">
    <text evidence="1">The sequence shown here is derived from an EMBL/GenBank/DDBJ whole genome shotgun (WGS) entry which is preliminary data.</text>
</comment>
<proteinExistence type="predicted"/>
<keyword evidence="2" id="KW-1185">Reference proteome</keyword>
<evidence type="ECO:0000313" key="1">
    <source>
        <dbReference type="EMBL" id="KLU21458.1"/>
    </source>
</evidence>
<reference evidence="1 2" key="1">
    <citation type="journal article" date="2015" name="Genome Announc.">
        <title>Draft Genome Sequence of Burkholderia sp. Strain PML1(12), an Ectomycorrhizosphere-Inhabiting Bacterium with Effective Mineral-Weathering Ability.</title>
        <authorList>
            <person name="Uroz S."/>
            <person name="Oger P."/>
        </authorList>
    </citation>
    <scope>NUCLEOTIDE SEQUENCE [LARGE SCALE GENOMIC DNA]</scope>
    <source>
        <strain evidence="2">PML1(12)</strain>
    </source>
</reference>
<organism evidence="1 2">
    <name type="scientific">Caballeronia mineralivorans PML1(12)</name>
    <dbReference type="NCBI Taxonomy" id="908627"/>
    <lineage>
        <taxon>Bacteria</taxon>
        <taxon>Pseudomonadati</taxon>
        <taxon>Pseudomonadota</taxon>
        <taxon>Betaproteobacteria</taxon>
        <taxon>Burkholderiales</taxon>
        <taxon>Burkholderiaceae</taxon>
        <taxon>Caballeronia</taxon>
    </lineage>
</organism>
<dbReference type="EMBL" id="AEJF01000219">
    <property type="protein sequence ID" value="KLU21458.1"/>
    <property type="molecule type" value="Genomic_DNA"/>
</dbReference>
<dbReference type="Proteomes" id="UP000035963">
    <property type="component" value="Unassembled WGS sequence"/>
</dbReference>
<sequence>MILTIAVASLGACTTSRSSIDAQHYEIALDEARDDASIGCVGRVACDAAWQRTREFVTRHSATNIRRANEITIETGVPHESGVLYLWASRTATGDGIDSATIRVKGLCRGMYTSDGAPAWMYVTCAELITQAEKEFRHFVASTDSGEGAVSK</sequence>
<dbReference type="PATRIC" id="fig|908627.4.peg.8062"/>